<protein>
    <submittedName>
        <fullName evidence="4">SDR family NAD(P)-dependent oxidoreductase</fullName>
    </submittedName>
</protein>
<dbReference type="InterPro" id="IPR002347">
    <property type="entry name" value="SDR_fam"/>
</dbReference>
<dbReference type="Gene3D" id="3.40.50.720">
    <property type="entry name" value="NAD(P)-binding Rossmann-like Domain"/>
    <property type="match status" value="1"/>
</dbReference>
<name>A0ABW1M4L8_9ACTN</name>
<comment type="caution">
    <text evidence="4">The sequence shown here is derived from an EMBL/GenBank/DDBJ whole genome shotgun (WGS) entry which is preliminary data.</text>
</comment>
<dbReference type="EMBL" id="JBHSPT010000052">
    <property type="protein sequence ID" value="MFC6058319.1"/>
    <property type="molecule type" value="Genomic_DNA"/>
</dbReference>
<dbReference type="Pfam" id="PF00106">
    <property type="entry name" value="adh_short"/>
    <property type="match status" value="1"/>
</dbReference>
<dbReference type="Proteomes" id="UP001596242">
    <property type="component" value="Unassembled WGS sequence"/>
</dbReference>
<evidence type="ECO:0000256" key="1">
    <source>
        <dbReference type="ARBA" id="ARBA00006484"/>
    </source>
</evidence>
<accession>A0ABW1M4L8</accession>
<organism evidence="4 5">
    <name type="scientific">Streptomyces pratens</name>
    <dbReference type="NCBI Taxonomy" id="887456"/>
    <lineage>
        <taxon>Bacteria</taxon>
        <taxon>Bacillati</taxon>
        <taxon>Actinomycetota</taxon>
        <taxon>Actinomycetes</taxon>
        <taxon>Kitasatosporales</taxon>
        <taxon>Streptomycetaceae</taxon>
        <taxon>Streptomyces</taxon>
    </lineage>
</organism>
<feature type="region of interest" description="Disordered" evidence="3">
    <location>
        <begin position="144"/>
        <end position="166"/>
    </location>
</feature>
<evidence type="ECO:0000256" key="2">
    <source>
        <dbReference type="ARBA" id="ARBA00023002"/>
    </source>
</evidence>
<dbReference type="InterPro" id="IPR036291">
    <property type="entry name" value="NAD(P)-bd_dom_sf"/>
</dbReference>
<dbReference type="PANTHER" id="PTHR24320:SF152">
    <property type="entry name" value="SHORT-CHAIN DEHYDROGENASE_REDUCTASE FAMILY PROTEIN"/>
    <property type="match status" value="1"/>
</dbReference>
<proteinExistence type="inferred from homology"/>
<evidence type="ECO:0000313" key="4">
    <source>
        <dbReference type="EMBL" id="MFC6058319.1"/>
    </source>
</evidence>
<dbReference type="PANTHER" id="PTHR24320">
    <property type="entry name" value="RETINOL DEHYDROGENASE"/>
    <property type="match status" value="1"/>
</dbReference>
<reference evidence="5" key="1">
    <citation type="journal article" date="2019" name="Int. J. Syst. Evol. Microbiol.">
        <title>The Global Catalogue of Microorganisms (GCM) 10K type strain sequencing project: providing services to taxonomists for standard genome sequencing and annotation.</title>
        <authorList>
            <consortium name="The Broad Institute Genomics Platform"/>
            <consortium name="The Broad Institute Genome Sequencing Center for Infectious Disease"/>
            <person name="Wu L."/>
            <person name="Ma J."/>
        </authorList>
    </citation>
    <scope>NUCLEOTIDE SEQUENCE [LARGE SCALE GENOMIC DNA]</scope>
    <source>
        <strain evidence="5">JCM 12763</strain>
    </source>
</reference>
<evidence type="ECO:0000256" key="3">
    <source>
        <dbReference type="SAM" id="MobiDB-lite"/>
    </source>
</evidence>
<dbReference type="SUPFAM" id="SSF51735">
    <property type="entry name" value="NAD(P)-binding Rossmann-fold domains"/>
    <property type="match status" value="1"/>
</dbReference>
<sequence length="298" mass="32092">MRTIVMTGGTSGFGSVALQRLTHRPDTRVLLGARGTTPRATPAAMPLDLARLDSVRAFAADVVARLDGSRIDALVLNAGLSFRSGAERTQDGFETTFAVNHLAHYLLLRLLMPHLAPGATVVLTTSGTHDPAVRTFLPMPPRHADADLLAHPENDPRRDTDPRAAGGRAYTASKLCNVLTVRALAVRPEARDGDWHVIAFDPGPTPGTGLLRDTPPPLRLLWRLIGRGARLLPRFNTRNAVGAALADVALGEIAPPAGQYYGRVVGDRYTWTTPSELARSDEARDSLWRDSARLVGLS</sequence>
<dbReference type="PRINTS" id="PR00081">
    <property type="entry name" value="GDHRDH"/>
</dbReference>
<feature type="compositionally biased region" description="Basic and acidic residues" evidence="3">
    <location>
        <begin position="144"/>
        <end position="162"/>
    </location>
</feature>
<evidence type="ECO:0000313" key="5">
    <source>
        <dbReference type="Proteomes" id="UP001596242"/>
    </source>
</evidence>
<comment type="similarity">
    <text evidence="1">Belongs to the short-chain dehydrogenases/reductases (SDR) family.</text>
</comment>
<keyword evidence="2" id="KW-0560">Oxidoreductase</keyword>
<gene>
    <name evidence="4" type="ORF">ACFP50_23525</name>
</gene>
<keyword evidence="5" id="KW-1185">Reference proteome</keyword>
<dbReference type="RefSeq" id="WP_386400952.1">
    <property type="nucleotide sequence ID" value="NZ_JBHSPT010000052.1"/>
</dbReference>